<evidence type="ECO:0000256" key="3">
    <source>
        <dbReference type="ARBA" id="ARBA00022553"/>
    </source>
</evidence>
<dbReference type="InterPro" id="IPR003594">
    <property type="entry name" value="HATPase_dom"/>
</dbReference>
<dbReference type="AlphaFoldDB" id="A0A953JGK3"/>
<dbReference type="SUPFAM" id="SSF55874">
    <property type="entry name" value="ATPase domain of HSP90 chaperone/DNA topoisomerase II/histidine kinase"/>
    <property type="match status" value="1"/>
</dbReference>
<sequence length="284" mass="30692">MRDTPGLVLALLPASVLLIVLFLLVVFLPRLLKRREAEAGVSETESVMGAFHALGNEIKTLREQLLLKERLAALGEVSAGIAHEFRNPMGVIAGYARLLLKSLEESDPRREMARGILQEIEAMDRVMEELMKFSTAGALRKADFNLVETINTVVNSMGTEGKSIHLTCEGPLAMKGDETLLRQAIRNLVQNALDAGEEVAVGAKQGLVSGAMTVIIEVRDNGRGIPEEEKKKIFLPFYTTKEKGTGIGLALVQKIALAHGGSVEVESAGEKGSVFRLLLPAEAP</sequence>
<feature type="domain" description="Histidine kinase" evidence="10">
    <location>
        <begin position="80"/>
        <end position="283"/>
    </location>
</feature>
<dbReference type="SMART" id="SM00387">
    <property type="entry name" value="HATPase_c"/>
    <property type="match status" value="1"/>
</dbReference>
<dbReference type="EMBL" id="JAIOIV010000120">
    <property type="protein sequence ID" value="MBZ0157566.1"/>
    <property type="molecule type" value="Genomic_DNA"/>
</dbReference>
<reference evidence="11" key="1">
    <citation type="journal article" date="2021" name="bioRxiv">
        <title>Unraveling nitrogen, sulfur and carbon metabolic pathways and microbial community transcriptional responses to substrate deprivation and toxicity stresses in a bioreactor mimicking anoxic brackish coastal sediment conditions.</title>
        <authorList>
            <person name="Martins P.D."/>
            <person name="Echeveste M.J."/>
            <person name="Arshad A."/>
            <person name="Kurth J."/>
            <person name="Ouboter H."/>
            <person name="Jetten M.S.M."/>
            <person name="Welte C.U."/>
        </authorList>
    </citation>
    <scope>NUCLEOTIDE SEQUENCE</scope>
    <source>
        <strain evidence="11">MAG_39</strain>
    </source>
</reference>
<dbReference type="GO" id="GO:0005524">
    <property type="term" value="F:ATP binding"/>
    <property type="evidence" value="ECO:0007669"/>
    <property type="project" value="UniProtKB-KW"/>
</dbReference>
<accession>A0A953JGK3</accession>
<dbReference type="InterPro" id="IPR005467">
    <property type="entry name" value="His_kinase_dom"/>
</dbReference>
<comment type="catalytic activity">
    <reaction evidence="1">
        <text>ATP + protein L-histidine = ADP + protein N-phospho-L-histidine.</text>
        <dbReference type="EC" id="2.7.13.3"/>
    </reaction>
</comment>
<keyword evidence="9" id="KW-0472">Membrane</keyword>
<keyword evidence="8" id="KW-0902">Two-component regulatory system</keyword>
<evidence type="ECO:0000256" key="4">
    <source>
        <dbReference type="ARBA" id="ARBA00022679"/>
    </source>
</evidence>
<protein>
    <recommendedName>
        <fullName evidence="2">histidine kinase</fullName>
        <ecNumber evidence="2">2.7.13.3</ecNumber>
    </recommendedName>
</protein>
<dbReference type="CDD" id="cd00082">
    <property type="entry name" value="HisKA"/>
    <property type="match status" value="1"/>
</dbReference>
<evidence type="ECO:0000313" key="12">
    <source>
        <dbReference type="Proteomes" id="UP000705867"/>
    </source>
</evidence>
<name>A0A953JGK3_9BACT</name>
<keyword evidence="4" id="KW-0808">Transferase</keyword>
<evidence type="ECO:0000256" key="1">
    <source>
        <dbReference type="ARBA" id="ARBA00000085"/>
    </source>
</evidence>
<keyword evidence="3" id="KW-0597">Phosphoprotein</keyword>
<reference evidence="11" key="2">
    <citation type="submission" date="2021-08" db="EMBL/GenBank/DDBJ databases">
        <authorList>
            <person name="Dalcin Martins P."/>
        </authorList>
    </citation>
    <scope>NUCLEOTIDE SEQUENCE</scope>
    <source>
        <strain evidence="11">MAG_39</strain>
    </source>
</reference>
<dbReference type="InterPro" id="IPR003661">
    <property type="entry name" value="HisK_dim/P_dom"/>
</dbReference>
<dbReference type="InterPro" id="IPR036097">
    <property type="entry name" value="HisK_dim/P_sf"/>
</dbReference>
<dbReference type="PANTHER" id="PTHR43065:SF10">
    <property type="entry name" value="PEROXIDE STRESS-ACTIVATED HISTIDINE KINASE MAK3"/>
    <property type="match status" value="1"/>
</dbReference>
<dbReference type="Gene3D" id="3.30.565.10">
    <property type="entry name" value="Histidine kinase-like ATPase, C-terminal domain"/>
    <property type="match status" value="1"/>
</dbReference>
<evidence type="ECO:0000313" key="11">
    <source>
        <dbReference type="EMBL" id="MBZ0157566.1"/>
    </source>
</evidence>
<dbReference type="PANTHER" id="PTHR43065">
    <property type="entry name" value="SENSOR HISTIDINE KINASE"/>
    <property type="match status" value="1"/>
</dbReference>
<evidence type="ECO:0000256" key="8">
    <source>
        <dbReference type="ARBA" id="ARBA00023012"/>
    </source>
</evidence>
<dbReference type="SMART" id="SM00388">
    <property type="entry name" value="HisKA"/>
    <property type="match status" value="1"/>
</dbReference>
<organism evidence="11 12">
    <name type="scientific">Candidatus Nitrobium versatile</name>
    <dbReference type="NCBI Taxonomy" id="2884831"/>
    <lineage>
        <taxon>Bacteria</taxon>
        <taxon>Pseudomonadati</taxon>
        <taxon>Nitrospirota</taxon>
        <taxon>Nitrospiria</taxon>
        <taxon>Nitrospirales</taxon>
        <taxon>Nitrospiraceae</taxon>
        <taxon>Candidatus Nitrobium</taxon>
    </lineage>
</organism>
<evidence type="ECO:0000259" key="10">
    <source>
        <dbReference type="PROSITE" id="PS50109"/>
    </source>
</evidence>
<evidence type="ECO:0000256" key="7">
    <source>
        <dbReference type="ARBA" id="ARBA00022840"/>
    </source>
</evidence>
<evidence type="ECO:0000256" key="5">
    <source>
        <dbReference type="ARBA" id="ARBA00022741"/>
    </source>
</evidence>
<dbReference type="Pfam" id="PF00512">
    <property type="entry name" value="HisKA"/>
    <property type="match status" value="1"/>
</dbReference>
<keyword evidence="7" id="KW-0067">ATP-binding</keyword>
<evidence type="ECO:0000256" key="2">
    <source>
        <dbReference type="ARBA" id="ARBA00012438"/>
    </source>
</evidence>
<dbReference type="InterPro" id="IPR004358">
    <property type="entry name" value="Sig_transdc_His_kin-like_C"/>
</dbReference>
<evidence type="ECO:0000256" key="9">
    <source>
        <dbReference type="SAM" id="Phobius"/>
    </source>
</evidence>
<dbReference type="Pfam" id="PF02518">
    <property type="entry name" value="HATPase_c"/>
    <property type="match status" value="1"/>
</dbReference>
<dbReference type="CDD" id="cd00075">
    <property type="entry name" value="HATPase"/>
    <property type="match status" value="1"/>
</dbReference>
<feature type="transmembrane region" description="Helical" evidence="9">
    <location>
        <begin position="6"/>
        <end position="28"/>
    </location>
</feature>
<dbReference type="Proteomes" id="UP000705867">
    <property type="component" value="Unassembled WGS sequence"/>
</dbReference>
<proteinExistence type="predicted"/>
<evidence type="ECO:0000256" key="6">
    <source>
        <dbReference type="ARBA" id="ARBA00022777"/>
    </source>
</evidence>
<dbReference type="Gene3D" id="1.10.287.130">
    <property type="match status" value="1"/>
</dbReference>
<gene>
    <name evidence="11" type="ORF">K8I29_15310</name>
</gene>
<comment type="caution">
    <text evidence="11">The sequence shown here is derived from an EMBL/GenBank/DDBJ whole genome shotgun (WGS) entry which is preliminary data.</text>
</comment>
<dbReference type="GO" id="GO:0000155">
    <property type="term" value="F:phosphorelay sensor kinase activity"/>
    <property type="evidence" value="ECO:0007669"/>
    <property type="project" value="InterPro"/>
</dbReference>
<dbReference type="SUPFAM" id="SSF47384">
    <property type="entry name" value="Homodimeric domain of signal transducing histidine kinase"/>
    <property type="match status" value="1"/>
</dbReference>
<keyword evidence="9" id="KW-1133">Transmembrane helix</keyword>
<dbReference type="EC" id="2.7.13.3" evidence="2"/>
<dbReference type="InterPro" id="IPR036890">
    <property type="entry name" value="HATPase_C_sf"/>
</dbReference>
<dbReference type="PROSITE" id="PS50109">
    <property type="entry name" value="HIS_KIN"/>
    <property type="match status" value="1"/>
</dbReference>
<keyword evidence="9" id="KW-0812">Transmembrane</keyword>
<keyword evidence="6" id="KW-0418">Kinase</keyword>
<keyword evidence="5" id="KW-0547">Nucleotide-binding</keyword>
<dbReference type="PRINTS" id="PR00344">
    <property type="entry name" value="BCTRLSENSOR"/>
</dbReference>